<keyword evidence="2" id="KW-1185">Reference proteome</keyword>
<dbReference type="SUPFAM" id="SSF89372">
    <property type="entry name" value="Fucose-specific lectin"/>
    <property type="match status" value="1"/>
</dbReference>
<organism evidence="1 2">
    <name type="scientific">Fusarium austroafricanum</name>
    <dbReference type="NCBI Taxonomy" id="2364996"/>
    <lineage>
        <taxon>Eukaryota</taxon>
        <taxon>Fungi</taxon>
        <taxon>Dikarya</taxon>
        <taxon>Ascomycota</taxon>
        <taxon>Pezizomycotina</taxon>
        <taxon>Sordariomycetes</taxon>
        <taxon>Hypocreomycetidae</taxon>
        <taxon>Hypocreales</taxon>
        <taxon>Nectriaceae</taxon>
        <taxon>Fusarium</taxon>
        <taxon>Fusarium concolor species complex</taxon>
    </lineage>
</organism>
<protein>
    <submittedName>
        <fullName evidence="1">P-loop containing nucleoside triphosphate hydrolase protein</fullName>
    </submittedName>
</protein>
<accession>A0A8H4P3X9</accession>
<keyword evidence="1" id="KW-0378">Hydrolase</keyword>
<dbReference type="Proteomes" id="UP000605986">
    <property type="component" value="Unassembled WGS sequence"/>
</dbReference>
<reference evidence="1" key="1">
    <citation type="submission" date="2020-01" db="EMBL/GenBank/DDBJ databases">
        <title>Identification and distribution of gene clusters putatively required for synthesis of sphingolipid metabolism inhibitors in phylogenetically diverse species of the filamentous fungus Fusarium.</title>
        <authorList>
            <person name="Kim H.-S."/>
            <person name="Busman M."/>
            <person name="Brown D.W."/>
            <person name="Divon H."/>
            <person name="Uhlig S."/>
            <person name="Proctor R.H."/>
        </authorList>
    </citation>
    <scope>NUCLEOTIDE SEQUENCE</scope>
    <source>
        <strain evidence="1">NRRL 53441</strain>
    </source>
</reference>
<sequence>MNAPPVVTVQGKGLKIDGEDRRGKGEQIKRGVYPFWVSLNDPFYLLKSEYCWDSNIPIEVAPELRAGTRFKSGCIGVHNGQVTAWIARYENNELRMTKDFEQYYPEFAQNIMTFGPNILDIYALGPNGQYYARWLDGSWYCKGSSLFIEAIRYIYDIGHTVIAISFGYGESYFISYQSPNGAIRRKWAFHGNYPMLSKFLTDRKNLSLTTSVYAVTLDPQHSTDYLLVFNDGQSNIPQHETNCSNKNARDAVKRWWVTTEARRKAAQA</sequence>
<comment type="caution">
    <text evidence="1">The sequence shown here is derived from an EMBL/GenBank/DDBJ whole genome shotgun (WGS) entry which is preliminary data.</text>
</comment>
<dbReference type="EMBL" id="JAADJG010000061">
    <property type="protein sequence ID" value="KAF4456348.1"/>
    <property type="molecule type" value="Genomic_DNA"/>
</dbReference>
<proteinExistence type="predicted"/>
<dbReference type="GO" id="GO:0016787">
    <property type="term" value="F:hydrolase activity"/>
    <property type="evidence" value="ECO:0007669"/>
    <property type="project" value="UniProtKB-KW"/>
</dbReference>
<gene>
    <name evidence="1" type="ORF">F53441_1507</name>
</gene>
<dbReference type="AlphaFoldDB" id="A0A8H4P3X9"/>
<dbReference type="OrthoDB" id="8954335at2759"/>
<evidence type="ECO:0000313" key="2">
    <source>
        <dbReference type="Proteomes" id="UP000605986"/>
    </source>
</evidence>
<evidence type="ECO:0000313" key="1">
    <source>
        <dbReference type="EMBL" id="KAF4456348.1"/>
    </source>
</evidence>
<name>A0A8H4P3X9_9HYPO</name>